<sequence>MILLPGLIGARLPGEPALLRGDPDGPGPAEALVASFTVRGRVLGAVAFRRPPTTLGFDPEDLLLAADVTARTAACLENSLRFSREHIVMTALQSRPRKQPETTHNAVKVSQRHRPEGSGTRTWCDVIPLSSARVADLRGRGRLDDGAVPQARPRARQRRPGTLHLREPHRQLVRPLHSRRQDGLGGHRPVAASAPSGAAPDPLVRLRQRARTAPSPGTAPLLEAN</sequence>
<proteinExistence type="predicted"/>
<reference evidence="2 3" key="1">
    <citation type="submission" date="2024-09" db="EMBL/GenBank/DDBJ databases">
        <title>The Natural Products Discovery Center: Release of the First 8490 Sequenced Strains for Exploring Actinobacteria Biosynthetic Diversity.</title>
        <authorList>
            <person name="Kalkreuter E."/>
            <person name="Kautsar S.A."/>
            <person name="Yang D."/>
            <person name="Bader C.D."/>
            <person name="Teijaro C.N."/>
            <person name="Fluegel L."/>
            <person name="Davis C.M."/>
            <person name="Simpson J.R."/>
            <person name="Lauterbach L."/>
            <person name="Steele A.D."/>
            <person name="Gui C."/>
            <person name="Meng S."/>
            <person name="Li G."/>
            <person name="Viehrig K."/>
            <person name="Ye F."/>
            <person name="Su P."/>
            <person name="Kiefer A.F."/>
            <person name="Nichols A."/>
            <person name="Cepeda A.J."/>
            <person name="Yan W."/>
            <person name="Fan B."/>
            <person name="Jiang Y."/>
            <person name="Adhikari A."/>
            <person name="Zheng C.-J."/>
            <person name="Schuster L."/>
            <person name="Cowan T.M."/>
            <person name="Smanski M.J."/>
            <person name="Chevrette M.G."/>
            <person name="De Carvalho L.P.S."/>
            <person name="Shen B."/>
        </authorList>
    </citation>
    <scope>NUCLEOTIDE SEQUENCE [LARGE SCALE GENOMIC DNA]</scope>
    <source>
        <strain evidence="2 3">NPDC058348</strain>
    </source>
</reference>
<gene>
    <name evidence="2" type="ORF">ACFWJN_11110</name>
</gene>
<evidence type="ECO:0000256" key="1">
    <source>
        <dbReference type="SAM" id="MobiDB-lite"/>
    </source>
</evidence>
<evidence type="ECO:0000313" key="2">
    <source>
        <dbReference type="EMBL" id="MFD5099503.1"/>
    </source>
</evidence>
<dbReference type="RefSeq" id="WP_386712214.1">
    <property type="nucleotide sequence ID" value="NZ_JBHXIJ010000057.1"/>
</dbReference>
<evidence type="ECO:0008006" key="4">
    <source>
        <dbReference type="Google" id="ProtNLM"/>
    </source>
</evidence>
<feature type="region of interest" description="Disordered" evidence="1">
    <location>
        <begin position="140"/>
        <end position="225"/>
    </location>
</feature>
<organism evidence="2 3">
    <name type="scientific">Streptomyces albidochromogenes</name>
    <dbReference type="NCBI Taxonomy" id="329524"/>
    <lineage>
        <taxon>Bacteria</taxon>
        <taxon>Bacillati</taxon>
        <taxon>Actinomycetota</taxon>
        <taxon>Actinomycetes</taxon>
        <taxon>Kitasatosporales</taxon>
        <taxon>Streptomycetaceae</taxon>
        <taxon>Streptomyces</taxon>
    </lineage>
</organism>
<dbReference type="Proteomes" id="UP001598448">
    <property type="component" value="Unassembled WGS sequence"/>
</dbReference>
<comment type="caution">
    <text evidence="2">The sequence shown here is derived from an EMBL/GenBank/DDBJ whole genome shotgun (WGS) entry which is preliminary data.</text>
</comment>
<protein>
    <recommendedName>
        <fullName evidence="4">GAF domain-containing protein</fullName>
    </recommendedName>
</protein>
<accession>A0ABW6FII6</accession>
<feature type="compositionally biased region" description="Low complexity" evidence="1">
    <location>
        <begin position="191"/>
        <end position="200"/>
    </location>
</feature>
<name>A0ABW6FII6_9ACTN</name>
<keyword evidence="3" id="KW-1185">Reference proteome</keyword>
<evidence type="ECO:0000313" key="3">
    <source>
        <dbReference type="Proteomes" id="UP001598448"/>
    </source>
</evidence>
<feature type="region of interest" description="Disordered" evidence="1">
    <location>
        <begin position="94"/>
        <end position="122"/>
    </location>
</feature>
<dbReference type="EMBL" id="JBHXIJ010000057">
    <property type="protein sequence ID" value="MFD5099503.1"/>
    <property type="molecule type" value="Genomic_DNA"/>
</dbReference>